<evidence type="ECO:0000313" key="3">
    <source>
        <dbReference type="Proteomes" id="UP000800097"/>
    </source>
</evidence>
<sequence length="226" mass="23069">MVNWSSVEDAKLLAGILEFTNIPMNKGLLEYLAAKIGQDCTPKAVSHRLANIKNRAKGTGGGSSGGKGSTLSTPSTPKTPRSKSLATTTGLLGVKASGKKTGKTVVSNGFGGIRDGKGNATYVSDGDDDSGEDVFGGGGMRGVGAGAGGGRANGNGNGNGARGGGGGGKRKRSTLLDSRRGDEHGDEDREGGGEEDGDGAEKRIKLEEVDEEEDEEESYDLESEYV</sequence>
<name>A0A6A6JFW1_WESOR</name>
<dbReference type="Proteomes" id="UP000800097">
    <property type="component" value="Unassembled WGS sequence"/>
</dbReference>
<protein>
    <submittedName>
        <fullName evidence="2">Uncharacterized protein</fullName>
    </submittedName>
</protein>
<proteinExistence type="predicted"/>
<dbReference type="OrthoDB" id="5418867at2759"/>
<organism evidence="2 3">
    <name type="scientific">Westerdykella ornata</name>
    <dbReference type="NCBI Taxonomy" id="318751"/>
    <lineage>
        <taxon>Eukaryota</taxon>
        <taxon>Fungi</taxon>
        <taxon>Dikarya</taxon>
        <taxon>Ascomycota</taxon>
        <taxon>Pezizomycotina</taxon>
        <taxon>Dothideomycetes</taxon>
        <taxon>Pleosporomycetidae</taxon>
        <taxon>Pleosporales</taxon>
        <taxon>Sporormiaceae</taxon>
        <taxon>Westerdykella</taxon>
    </lineage>
</organism>
<evidence type="ECO:0000256" key="1">
    <source>
        <dbReference type="SAM" id="MobiDB-lite"/>
    </source>
</evidence>
<feature type="compositionally biased region" description="Basic and acidic residues" evidence="1">
    <location>
        <begin position="177"/>
        <end position="192"/>
    </location>
</feature>
<feature type="compositionally biased region" description="Gly residues" evidence="1">
    <location>
        <begin position="134"/>
        <end position="167"/>
    </location>
</feature>
<dbReference type="EMBL" id="ML986498">
    <property type="protein sequence ID" value="KAF2275302.1"/>
    <property type="molecule type" value="Genomic_DNA"/>
</dbReference>
<feature type="compositionally biased region" description="Low complexity" evidence="1">
    <location>
        <begin position="69"/>
        <end position="84"/>
    </location>
</feature>
<feature type="compositionally biased region" description="Acidic residues" evidence="1">
    <location>
        <begin position="208"/>
        <end position="226"/>
    </location>
</feature>
<dbReference type="RefSeq" id="XP_033652841.1">
    <property type="nucleotide sequence ID" value="XM_033802743.1"/>
</dbReference>
<dbReference type="AlphaFoldDB" id="A0A6A6JFW1"/>
<reference evidence="2" key="1">
    <citation type="journal article" date="2020" name="Stud. Mycol.">
        <title>101 Dothideomycetes genomes: a test case for predicting lifestyles and emergence of pathogens.</title>
        <authorList>
            <person name="Haridas S."/>
            <person name="Albert R."/>
            <person name="Binder M."/>
            <person name="Bloem J."/>
            <person name="Labutti K."/>
            <person name="Salamov A."/>
            <person name="Andreopoulos B."/>
            <person name="Baker S."/>
            <person name="Barry K."/>
            <person name="Bills G."/>
            <person name="Bluhm B."/>
            <person name="Cannon C."/>
            <person name="Castanera R."/>
            <person name="Culley D."/>
            <person name="Daum C."/>
            <person name="Ezra D."/>
            <person name="Gonzalez J."/>
            <person name="Henrissat B."/>
            <person name="Kuo A."/>
            <person name="Liang C."/>
            <person name="Lipzen A."/>
            <person name="Lutzoni F."/>
            <person name="Magnuson J."/>
            <person name="Mondo S."/>
            <person name="Nolan M."/>
            <person name="Ohm R."/>
            <person name="Pangilinan J."/>
            <person name="Park H.-J."/>
            <person name="Ramirez L."/>
            <person name="Alfaro M."/>
            <person name="Sun H."/>
            <person name="Tritt A."/>
            <person name="Yoshinaga Y."/>
            <person name="Zwiers L.-H."/>
            <person name="Turgeon B."/>
            <person name="Goodwin S."/>
            <person name="Spatafora J."/>
            <person name="Crous P."/>
            <person name="Grigoriev I."/>
        </authorList>
    </citation>
    <scope>NUCLEOTIDE SEQUENCE</scope>
    <source>
        <strain evidence="2">CBS 379.55</strain>
    </source>
</reference>
<gene>
    <name evidence="2" type="ORF">EI97DRAFT_502212</name>
</gene>
<feature type="compositionally biased region" description="Gly residues" evidence="1">
    <location>
        <begin position="58"/>
        <end position="68"/>
    </location>
</feature>
<evidence type="ECO:0000313" key="2">
    <source>
        <dbReference type="EMBL" id="KAF2275302.1"/>
    </source>
</evidence>
<feature type="region of interest" description="Disordered" evidence="1">
    <location>
        <begin position="53"/>
        <end position="91"/>
    </location>
</feature>
<keyword evidence="3" id="KW-1185">Reference proteome</keyword>
<dbReference type="GeneID" id="54555918"/>
<accession>A0A6A6JFW1</accession>
<feature type="region of interest" description="Disordered" evidence="1">
    <location>
        <begin position="103"/>
        <end position="226"/>
    </location>
</feature>